<dbReference type="AlphaFoldDB" id="A0A7X0JE11"/>
<name>A0A7X0JE11_9SPHN</name>
<dbReference type="RefSeq" id="WP_184505251.1">
    <property type="nucleotide sequence ID" value="NZ_JACHBT010000008.1"/>
</dbReference>
<dbReference type="Pfam" id="PF07277">
    <property type="entry name" value="SapC"/>
    <property type="match status" value="1"/>
</dbReference>
<evidence type="ECO:0000313" key="1">
    <source>
        <dbReference type="EMBL" id="MBB6504791.1"/>
    </source>
</evidence>
<dbReference type="EMBL" id="JACHBT010000008">
    <property type="protein sequence ID" value="MBB6504791.1"/>
    <property type="molecule type" value="Genomic_DNA"/>
</dbReference>
<comment type="caution">
    <text evidence="1">The sequence shown here is derived from an EMBL/GenBank/DDBJ whole genome shotgun (WGS) entry which is preliminary data.</text>
</comment>
<reference evidence="1 2" key="1">
    <citation type="submission" date="2020-08" db="EMBL/GenBank/DDBJ databases">
        <title>The Agave Microbiome: Exploring the role of microbial communities in plant adaptations to desert environments.</title>
        <authorList>
            <person name="Partida-Martinez L.P."/>
        </authorList>
    </citation>
    <scope>NUCLEOTIDE SEQUENCE [LARGE SCALE GENOMIC DNA]</scope>
    <source>
        <strain evidence="1 2">AS3.13</strain>
    </source>
</reference>
<dbReference type="InterPro" id="IPR010836">
    <property type="entry name" value="SapC"/>
</dbReference>
<organism evidence="1 2">
    <name type="scientific">Sphingomonas endophytica</name>
    <dbReference type="NCBI Taxonomy" id="869719"/>
    <lineage>
        <taxon>Bacteria</taxon>
        <taxon>Pseudomonadati</taxon>
        <taxon>Pseudomonadota</taxon>
        <taxon>Alphaproteobacteria</taxon>
        <taxon>Sphingomonadales</taxon>
        <taxon>Sphingomonadaceae</taxon>
        <taxon>Sphingomonas</taxon>
    </lineage>
</organism>
<evidence type="ECO:0000313" key="2">
    <source>
        <dbReference type="Proteomes" id="UP000522313"/>
    </source>
</evidence>
<proteinExistence type="predicted"/>
<reference evidence="1 2" key="2">
    <citation type="submission" date="2020-08" db="EMBL/GenBank/DDBJ databases">
        <authorList>
            <person name="Partida-Martinez L."/>
            <person name="Huntemann M."/>
            <person name="Clum A."/>
            <person name="Wang J."/>
            <person name="Palaniappan K."/>
            <person name="Ritter S."/>
            <person name="Chen I.-M."/>
            <person name="Stamatis D."/>
            <person name="Reddy T."/>
            <person name="O'Malley R."/>
            <person name="Daum C."/>
            <person name="Shapiro N."/>
            <person name="Ivanova N."/>
            <person name="Kyrpides N."/>
            <person name="Woyke T."/>
        </authorList>
    </citation>
    <scope>NUCLEOTIDE SEQUENCE [LARGE SCALE GENOMIC DNA]</scope>
    <source>
        <strain evidence="1 2">AS3.13</strain>
    </source>
</reference>
<protein>
    <recommendedName>
        <fullName evidence="3">Peptide ABC transporter permease</fullName>
    </recommendedName>
</protein>
<accession>A0A7X0JE11</accession>
<gene>
    <name evidence="1" type="ORF">F4693_001768</name>
</gene>
<dbReference type="Proteomes" id="UP000522313">
    <property type="component" value="Unassembled WGS sequence"/>
</dbReference>
<sequence>MTFTTLDNVDDAELRVAVRAAATFGDHANLLPIFPIEFEEAQRELPIVFRRGEGESLRAYVLLGLDRGENLFLDGDRWTTRFIPAIQRRGPFALARGDDGEAVVQVDRDDPRVGAAEGQPLFRDHGGDAPYLAHVRATLHLLAEGAQSERAILADLDAAGLLRSVTLRIDLGDVGGYELTDLLTIDQTKLAGLSGAVLERLHANGLLRAATMAAASLGNVERLIELKTLKDAA</sequence>
<evidence type="ECO:0008006" key="3">
    <source>
        <dbReference type="Google" id="ProtNLM"/>
    </source>
</evidence>